<comment type="caution">
    <text evidence="7">The sequence shown here is derived from an EMBL/GenBank/DDBJ whole genome shotgun (WGS) entry which is preliminary data.</text>
</comment>
<dbReference type="InterPro" id="IPR001533">
    <property type="entry name" value="Pterin_deHydtase"/>
</dbReference>
<evidence type="ECO:0000313" key="7">
    <source>
        <dbReference type="EMBL" id="GAA4173083.1"/>
    </source>
</evidence>
<evidence type="ECO:0000259" key="6">
    <source>
        <dbReference type="Pfam" id="PF18029"/>
    </source>
</evidence>
<name>A0ABP7ZXX0_9MICO</name>
<protein>
    <recommendedName>
        <fullName evidence="4">Putative pterin-4-alpha-carbinolamine dehydratase</fullName>
        <ecNumber evidence="3">4.2.1.96</ecNumber>
    </recommendedName>
</protein>
<keyword evidence="8" id="KW-1185">Reference proteome</keyword>
<dbReference type="CDD" id="cd06587">
    <property type="entry name" value="VOC"/>
    <property type="match status" value="1"/>
</dbReference>
<dbReference type="InterPro" id="IPR029068">
    <property type="entry name" value="Glyas_Bleomycin-R_OHBP_Dase"/>
</dbReference>
<dbReference type="Proteomes" id="UP001501079">
    <property type="component" value="Unassembled WGS sequence"/>
</dbReference>
<dbReference type="EC" id="4.2.1.96" evidence="3"/>
<dbReference type="Gene3D" id="3.30.1360.20">
    <property type="entry name" value="Transcriptional coactivator/pterin dehydratase"/>
    <property type="match status" value="1"/>
</dbReference>
<evidence type="ECO:0000256" key="5">
    <source>
        <dbReference type="ARBA" id="ARBA00023239"/>
    </source>
</evidence>
<dbReference type="InterPro" id="IPR036428">
    <property type="entry name" value="PCD_sf"/>
</dbReference>
<proteinExistence type="inferred from homology"/>
<evidence type="ECO:0000256" key="4">
    <source>
        <dbReference type="ARBA" id="ARBA00021735"/>
    </source>
</evidence>
<dbReference type="Pfam" id="PF18029">
    <property type="entry name" value="Glyoxalase_6"/>
    <property type="match status" value="1"/>
</dbReference>
<gene>
    <name evidence="7" type="ORF">GCM10022287_14970</name>
</gene>
<keyword evidence="5" id="KW-0456">Lyase</keyword>
<reference evidence="8" key="1">
    <citation type="journal article" date="2019" name="Int. J. Syst. Evol. Microbiol.">
        <title>The Global Catalogue of Microorganisms (GCM) 10K type strain sequencing project: providing services to taxonomists for standard genome sequencing and annotation.</title>
        <authorList>
            <consortium name="The Broad Institute Genomics Platform"/>
            <consortium name="The Broad Institute Genome Sequencing Center for Infectious Disease"/>
            <person name="Wu L."/>
            <person name="Ma J."/>
        </authorList>
    </citation>
    <scope>NUCLEOTIDE SEQUENCE [LARGE SCALE GENOMIC DNA]</scope>
    <source>
        <strain evidence="8">JCM 17591</strain>
    </source>
</reference>
<dbReference type="PANTHER" id="PTHR35908">
    <property type="entry name" value="HYPOTHETICAL FUSION PROTEIN"/>
    <property type="match status" value="1"/>
</dbReference>
<dbReference type="Gene3D" id="3.10.180.10">
    <property type="entry name" value="2,3-Dihydroxybiphenyl 1,2-Dioxygenase, domain 1"/>
    <property type="match status" value="1"/>
</dbReference>
<evidence type="ECO:0000256" key="3">
    <source>
        <dbReference type="ARBA" id="ARBA00013252"/>
    </source>
</evidence>
<accession>A0ABP7ZXX0</accession>
<dbReference type="CDD" id="cd00488">
    <property type="entry name" value="PCD_DCoH"/>
    <property type="match status" value="1"/>
</dbReference>
<evidence type="ECO:0000256" key="1">
    <source>
        <dbReference type="ARBA" id="ARBA00001554"/>
    </source>
</evidence>
<comment type="similarity">
    <text evidence="2">Belongs to the pterin-4-alpha-carbinolamine dehydratase family.</text>
</comment>
<dbReference type="RefSeq" id="WP_344752873.1">
    <property type="nucleotide sequence ID" value="NZ_BAABBW010000002.1"/>
</dbReference>
<dbReference type="PANTHER" id="PTHR35908:SF1">
    <property type="entry name" value="CONSERVED PROTEIN"/>
    <property type="match status" value="1"/>
</dbReference>
<dbReference type="SUPFAM" id="SSF54593">
    <property type="entry name" value="Glyoxalase/Bleomycin resistance protein/Dihydroxybiphenyl dioxygenase"/>
    <property type="match status" value="1"/>
</dbReference>
<evidence type="ECO:0000256" key="2">
    <source>
        <dbReference type="ARBA" id="ARBA00006472"/>
    </source>
</evidence>
<dbReference type="InterPro" id="IPR041581">
    <property type="entry name" value="Glyoxalase_6"/>
</dbReference>
<feature type="domain" description="Glyoxalase-like" evidence="6">
    <location>
        <begin position="112"/>
        <end position="212"/>
    </location>
</feature>
<organism evidence="7 8">
    <name type="scientific">Gryllotalpicola koreensis</name>
    <dbReference type="NCBI Taxonomy" id="993086"/>
    <lineage>
        <taxon>Bacteria</taxon>
        <taxon>Bacillati</taxon>
        <taxon>Actinomycetota</taxon>
        <taxon>Actinomycetes</taxon>
        <taxon>Micrococcales</taxon>
        <taxon>Microbacteriaceae</taxon>
        <taxon>Gryllotalpicola</taxon>
    </lineage>
</organism>
<sequence length="222" mass="24020">MVDVITSQQFHAAPGVEDWRVLSFGAATHFETGSFATGVALVDRIGELADAANHHPDIELRYGSVQVRLLTHEVIDQGWVLSARDAELAAQISQAARELGATADPSKVQTVQIAIDALDIPKVRPFWAAVLGYELFGSEDVGGPTAPGPNVWFQQLDAPRPQRNRIHLDLYVPADLAPTRIEAALAAGGTVVRDNGPNWWTLADPEGNEVDIAPWPDTFSGW</sequence>
<comment type="catalytic activity">
    <reaction evidence="1">
        <text>(4aS,6R)-4a-hydroxy-L-erythro-5,6,7,8-tetrahydrobiopterin = (6R)-L-erythro-6,7-dihydrobiopterin + H2O</text>
        <dbReference type="Rhea" id="RHEA:11920"/>
        <dbReference type="ChEBI" id="CHEBI:15377"/>
        <dbReference type="ChEBI" id="CHEBI:15642"/>
        <dbReference type="ChEBI" id="CHEBI:43120"/>
        <dbReference type="EC" id="4.2.1.96"/>
    </reaction>
</comment>
<dbReference type="SUPFAM" id="SSF55248">
    <property type="entry name" value="PCD-like"/>
    <property type="match status" value="1"/>
</dbReference>
<dbReference type="EMBL" id="BAABBW010000002">
    <property type="protein sequence ID" value="GAA4173083.1"/>
    <property type="molecule type" value="Genomic_DNA"/>
</dbReference>
<evidence type="ECO:0000313" key="8">
    <source>
        <dbReference type="Proteomes" id="UP001501079"/>
    </source>
</evidence>
<dbReference type="Pfam" id="PF01329">
    <property type="entry name" value="Pterin_4a"/>
    <property type="match status" value="1"/>
</dbReference>